<dbReference type="PROSITE" id="PS00688">
    <property type="entry name" value="SIGMA54_INTERACT_3"/>
    <property type="match status" value="1"/>
</dbReference>
<proteinExistence type="predicted"/>
<name>A0A645EYN9_9ZZZZ</name>
<feature type="domain" description="Sigma-54 factor interaction" evidence="6">
    <location>
        <begin position="1"/>
        <end position="161"/>
    </location>
</feature>
<keyword evidence="4" id="KW-0238">DNA-binding</keyword>
<gene>
    <name evidence="7" type="ORF">SDC9_153555</name>
</gene>
<dbReference type="GO" id="GO:0006355">
    <property type="term" value="P:regulation of DNA-templated transcription"/>
    <property type="evidence" value="ECO:0007669"/>
    <property type="project" value="InterPro"/>
</dbReference>
<evidence type="ECO:0000256" key="2">
    <source>
        <dbReference type="ARBA" id="ARBA00022840"/>
    </source>
</evidence>
<dbReference type="PANTHER" id="PTHR32071">
    <property type="entry name" value="TRANSCRIPTIONAL REGULATORY PROTEIN"/>
    <property type="match status" value="1"/>
</dbReference>
<sequence>MFGYEAGSFTGAQKNGKLGLLDQASEGTLFLDEIGDLSLANQAKLLKVMQEKKYMAVGGLKEKTSNVRIIAATNRDLKEMVRQEKFREDLFYRINVFPIHIPPLRERREDIVSLTRFLLRRKNEEYGMNKSLAGEVYRAFYSMPWPGNVRELENFIECLILTTDEDEIHLNDVKLLRSDRDIPSVSIRDLSYDEMMEEFEINLIKNLFEKHETVKEISQNYHINESTLRKKLKKYGLTLPKLK</sequence>
<dbReference type="EMBL" id="VSSQ01052205">
    <property type="protein sequence ID" value="MPN06299.1"/>
    <property type="molecule type" value="Genomic_DNA"/>
</dbReference>
<keyword evidence="2" id="KW-0067">ATP-binding</keyword>
<dbReference type="InterPro" id="IPR009057">
    <property type="entry name" value="Homeodomain-like_sf"/>
</dbReference>
<keyword evidence="3" id="KW-0805">Transcription regulation</keyword>
<dbReference type="PANTHER" id="PTHR32071:SF57">
    <property type="entry name" value="C4-DICARBOXYLATE TRANSPORT TRANSCRIPTIONAL REGULATORY PROTEIN DCTD"/>
    <property type="match status" value="1"/>
</dbReference>
<evidence type="ECO:0000313" key="7">
    <source>
        <dbReference type="EMBL" id="MPN06299.1"/>
    </source>
</evidence>
<organism evidence="7">
    <name type="scientific">bioreactor metagenome</name>
    <dbReference type="NCBI Taxonomy" id="1076179"/>
    <lineage>
        <taxon>unclassified sequences</taxon>
        <taxon>metagenomes</taxon>
        <taxon>ecological metagenomes</taxon>
    </lineage>
</organism>
<dbReference type="EC" id="1.14.14.51" evidence="7"/>
<dbReference type="SUPFAM" id="SSF52540">
    <property type="entry name" value="P-loop containing nucleoside triphosphate hydrolases"/>
    <property type="match status" value="1"/>
</dbReference>
<dbReference type="GO" id="GO:0003677">
    <property type="term" value="F:DNA binding"/>
    <property type="evidence" value="ECO:0007669"/>
    <property type="project" value="UniProtKB-KW"/>
</dbReference>
<dbReference type="Pfam" id="PF00158">
    <property type="entry name" value="Sigma54_activat"/>
    <property type="match status" value="1"/>
</dbReference>
<keyword evidence="5" id="KW-0804">Transcription</keyword>
<accession>A0A645EYN9</accession>
<evidence type="ECO:0000256" key="3">
    <source>
        <dbReference type="ARBA" id="ARBA00023015"/>
    </source>
</evidence>
<dbReference type="Gene3D" id="1.10.8.60">
    <property type="match status" value="1"/>
</dbReference>
<dbReference type="Gene3D" id="1.10.10.60">
    <property type="entry name" value="Homeodomain-like"/>
    <property type="match status" value="1"/>
</dbReference>
<dbReference type="InterPro" id="IPR025943">
    <property type="entry name" value="Sigma_54_int_dom_ATP-bd_2"/>
</dbReference>
<evidence type="ECO:0000256" key="5">
    <source>
        <dbReference type="ARBA" id="ARBA00023163"/>
    </source>
</evidence>
<dbReference type="InterPro" id="IPR027417">
    <property type="entry name" value="P-loop_NTPase"/>
</dbReference>
<dbReference type="InterPro" id="IPR058031">
    <property type="entry name" value="AAA_lid_NorR"/>
</dbReference>
<evidence type="ECO:0000259" key="6">
    <source>
        <dbReference type="PROSITE" id="PS50045"/>
    </source>
</evidence>
<dbReference type="GO" id="GO:0005524">
    <property type="term" value="F:ATP binding"/>
    <property type="evidence" value="ECO:0007669"/>
    <property type="project" value="UniProtKB-KW"/>
</dbReference>
<evidence type="ECO:0000256" key="4">
    <source>
        <dbReference type="ARBA" id="ARBA00023125"/>
    </source>
</evidence>
<dbReference type="PROSITE" id="PS50045">
    <property type="entry name" value="SIGMA54_INTERACT_4"/>
    <property type="match status" value="1"/>
</dbReference>
<dbReference type="Pfam" id="PF25601">
    <property type="entry name" value="AAA_lid_14"/>
    <property type="match status" value="1"/>
</dbReference>
<dbReference type="InterPro" id="IPR002078">
    <property type="entry name" value="Sigma_54_int"/>
</dbReference>
<keyword evidence="1" id="KW-0547">Nucleotide-binding</keyword>
<comment type="caution">
    <text evidence="7">The sequence shown here is derived from an EMBL/GenBank/DDBJ whole genome shotgun (WGS) entry which is preliminary data.</text>
</comment>
<dbReference type="AlphaFoldDB" id="A0A645EYN9"/>
<dbReference type="Gene3D" id="3.40.50.300">
    <property type="entry name" value="P-loop containing nucleotide triphosphate hydrolases"/>
    <property type="match status" value="1"/>
</dbReference>
<protein>
    <submittedName>
        <fullName evidence="7">Limonene hydroxylase</fullName>
        <ecNumber evidence="7">1.14.14.51</ecNumber>
    </submittedName>
</protein>
<reference evidence="7" key="1">
    <citation type="submission" date="2019-08" db="EMBL/GenBank/DDBJ databases">
        <authorList>
            <person name="Kucharzyk K."/>
            <person name="Murdoch R.W."/>
            <person name="Higgins S."/>
            <person name="Loffler F."/>
        </authorList>
    </citation>
    <scope>NUCLEOTIDE SEQUENCE</scope>
</reference>
<dbReference type="GO" id="GO:0018675">
    <property type="term" value="F:(S)-limonene 6-monooxygenase activity"/>
    <property type="evidence" value="ECO:0007669"/>
    <property type="project" value="UniProtKB-EC"/>
</dbReference>
<keyword evidence="7" id="KW-0560">Oxidoreductase</keyword>
<evidence type="ECO:0000256" key="1">
    <source>
        <dbReference type="ARBA" id="ARBA00022741"/>
    </source>
</evidence>
<dbReference type="PROSITE" id="PS00676">
    <property type="entry name" value="SIGMA54_INTERACT_2"/>
    <property type="match status" value="1"/>
</dbReference>
<dbReference type="SUPFAM" id="SSF46689">
    <property type="entry name" value="Homeodomain-like"/>
    <property type="match status" value="1"/>
</dbReference>
<dbReference type="InterPro" id="IPR025944">
    <property type="entry name" value="Sigma_54_int_dom_CS"/>
</dbReference>
<dbReference type="CDD" id="cd00009">
    <property type="entry name" value="AAA"/>
    <property type="match status" value="1"/>
</dbReference>